<dbReference type="KEGG" id="dtm:BJL86_3095"/>
<dbReference type="Gene3D" id="6.10.30.10">
    <property type="match status" value="2"/>
</dbReference>
<dbReference type="OrthoDB" id="5124195at2"/>
<dbReference type="STRING" id="499555.BJL86_3095"/>
<dbReference type="InterPro" id="IPR002878">
    <property type="entry name" value="ChsH2_C"/>
</dbReference>
<protein>
    <recommendedName>
        <fullName evidence="2">ChsH2 C-terminal OB-fold domain-containing protein</fullName>
    </recommendedName>
</protein>
<evidence type="ECO:0000256" key="1">
    <source>
        <dbReference type="SAM" id="MobiDB-lite"/>
    </source>
</evidence>
<feature type="domain" description="ChsH2 C-terminal OB-fold" evidence="2">
    <location>
        <begin position="79"/>
        <end position="142"/>
    </location>
</feature>
<feature type="domain" description="ChsH2 C-terminal OB-fold" evidence="2">
    <location>
        <begin position="237"/>
        <end position="301"/>
    </location>
</feature>
<sequence length="333" mass="35758">MATDSIAVQIEAPEGEALSAPLHPSFDYTRSTGPILGAFFAGLRERTLRGIRDNSGRVHVPPVEFDPTTHEALSASDIVDVAEEGEVVSWTWVSEPGASAALASPHALALIRPRGADTAMLHVIAAESAADISTGMRVEARWIPEPRGSIRDLYFVPAGSQMSPGLADYRGGLDDSDRLVTPVELDVTHTAGFAERTFLRGLAAGKIIGRRRSNGPEVYVPPRDWCPSDGVPMGEFVEVADTGVVTTFGIVNAAFAGQKITPPYVTAYILLDGSDLPIQHLVLGIPANEVRMGMRVRAHWVPESERVHSMASISHFEPTGEPDAPRGSFEKHL</sequence>
<dbReference type="SUPFAM" id="SSF50249">
    <property type="entry name" value="Nucleic acid-binding proteins"/>
    <property type="match status" value="2"/>
</dbReference>
<dbReference type="Proteomes" id="UP000186104">
    <property type="component" value="Chromosome"/>
</dbReference>
<evidence type="ECO:0000313" key="3">
    <source>
        <dbReference type="EMBL" id="ANI93854.1"/>
    </source>
</evidence>
<accession>A0A173LQ70</accession>
<dbReference type="EMBL" id="CP015961">
    <property type="protein sequence ID" value="ANI93854.1"/>
    <property type="molecule type" value="Genomic_DNA"/>
</dbReference>
<gene>
    <name evidence="3" type="ORF">BJL86_3095</name>
</gene>
<organism evidence="3 4">
    <name type="scientific">Dietzia timorensis</name>
    <dbReference type="NCBI Taxonomy" id="499555"/>
    <lineage>
        <taxon>Bacteria</taxon>
        <taxon>Bacillati</taxon>
        <taxon>Actinomycetota</taxon>
        <taxon>Actinomycetes</taxon>
        <taxon>Mycobacteriales</taxon>
        <taxon>Dietziaceae</taxon>
        <taxon>Dietzia</taxon>
    </lineage>
</organism>
<dbReference type="PANTHER" id="PTHR34075:SF5">
    <property type="entry name" value="BLR3430 PROTEIN"/>
    <property type="match status" value="1"/>
</dbReference>
<dbReference type="InterPro" id="IPR012340">
    <property type="entry name" value="NA-bd_OB-fold"/>
</dbReference>
<dbReference type="Pfam" id="PF01796">
    <property type="entry name" value="OB_ChsH2_C"/>
    <property type="match status" value="2"/>
</dbReference>
<dbReference type="InterPro" id="IPR052513">
    <property type="entry name" value="Thioester_dehydratase-like"/>
</dbReference>
<proteinExistence type="predicted"/>
<evidence type="ECO:0000313" key="4">
    <source>
        <dbReference type="Proteomes" id="UP000186104"/>
    </source>
</evidence>
<dbReference type="PANTHER" id="PTHR34075">
    <property type="entry name" value="BLR3430 PROTEIN"/>
    <property type="match status" value="1"/>
</dbReference>
<evidence type="ECO:0000259" key="2">
    <source>
        <dbReference type="Pfam" id="PF01796"/>
    </source>
</evidence>
<dbReference type="RefSeq" id="WP_067476370.1">
    <property type="nucleotide sequence ID" value="NZ_CP015961.1"/>
</dbReference>
<keyword evidence="4" id="KW-1185">Reference proteome</keyword>
<dbReference type="AlphaFoldDB" id="A0A173LQ70"/>
<name>A0A173LQ70_9ACTN</name>
<reference evidence="3 4" key="1">
    <citation type="submission" date="2016-06" db="EMBL/GenBank/DDBJ databases">
        <title>Complete genome sequence of a saline-alkali tolerant type strain Dietzia timorensis ID05-A0528T.</title>
        <authorList>
            <person name="Wu X."/>
        </authorList>
    </citation>
    <scope>NUCLEOTIDE SEQUENCE [LARGE SCALE GENOMIC DNA]</scope>
    <source>
        <strain evidence="3 4">ID05-A0528</strain>
    </source>
</reference>
<feature type="region of interest" description="Disordered" evidence="1">
    <location>
        <begin position="312"/>
        <end position="333"/>
    </location>
</feature>